<evidence type="ECO:0000313" key="2">
    <source>
        <dbReference type="Proteomes" id="UP000799423"/>
    </source>
</evidence>
<proteinExistence type="predicted"/>
<dbReference type="EMBL" id="MU006353">
    <property type="protein sequence ID" value="KAF2845127.1"/>
    <property type="molecule type" value="Genomic_DNA"/>
</dbReference>
<dbReference type="PANTHER" id="PTHR37540">
    <property type="entry name" value="TRANSCRIPTION FACTOR (ACR-2), PUTATIVE-RELATED-RELATED"/>
    <property type="match status" value="1"/>
</dbReference>
<dbReference type="AlphaFoldDB" id="A0A6A7ARZ6"/>
<dbReference type="Proteomes" id="UP000799423">
    <property type="component" value="Unassembled WGS sequence"/>
</dbReference>
<dbReference type="OrthoDB" id="4159781at2759"/>
<evidence type="ECO:0000313" key="1">
    <source>
        <dbReference type="EMBL" id="KAF2845127.1"/>
    </source>
</evidence>
<name>A0A6A7ARZ6_9PLEO</name>
<reference evidence="1" key="1">
    <citation type="submission" date="2020-01" db="EMBL/GenBank/DDBJ databases">
        <authorList>
            <consortium name="DOE Joint Genome Institute"/>
            <person name="Haridas S."/>
            <person name="Albert R."/>
            <person name="Binder M."/>
            <person name="Bloem J."/>
            <person name="Labutti K."/>
            <person name="Salamov A."/>
            <person name="Andreopoulos B."/>
            <person name="Baker S.E."/>
            <person name="Barry K."/>
            <person name="Bills G."/>
            <person name="Bluhm B.H."/>
            <person name="Cannon C."/>
            <person name="Castanera R."/>
            <person name="Culley D.E."/>
            <person name="Daum C."/>
            <person name="Ezra D."/>
            <person name="Gonzalez J.B."/>
            <person name="Henrissat B."/>
            <person name="Kuo A."/>
            <person name="Liang C."/>
            <person name="Lipzen A."/>
            <person name="Lutzoni F."/>
            <person name="Magnuson J."/>
            <person name="Mondo S."/>
            <person name="Nolan M."/>
            <person name="Ohm R."/>
            <person name="Pangilinan J."/>
            <person name="Park H.-J."/>
            <person name="Ramirez L."/>
            <person name="Alfaro M."/>
            <person name="Sun H."/>
            <person name="Tritt A."/>
            <person name="Yoshinaga Y."/>
            <person name="Zwiers L.-H."/>
            <person name="Turgeon B.G."/>
            <person name="Goodwin S.B."/>
            <person name="Spatafora J.W."/>
            <person name="Crous P.W."/>
            <person name="Grigoriev I.V."/>
        </authorList>
    </citation>
    <scope>NUCLEOTIDE SEQUENCE</scope>
    <source>
        <strain evidence="1">IPT5</strain>
    </source>
</reference>
<keyword evidence="2" id="KW-1185">Reference proteome</keyword>
<gene>
    <name evidence="1" type="ORF">T440DRAFT_493642</name>
</gene>
<organism evidence="1 2">
    <name type="scientific">Plenodomus tracheiphilus IPT5</name>
    <dbReference type="NCBI Taxonomy" id="1408161"/>
    <lineage>
        <taxon>Eukaryota</taxon>
        <taxon>Fungi</taxon>
        <taxon>Dikarya</taxon>
        <taxon>Ascomycota</taxon>
        <taxon>Pezizomycotina</taxon>
        <taxon>Dothideomycetes</taxon>
        <taxon>Pleosporomycetidae</taxon>
        <taxon>Pleosporales</taxon>
        <taxon>Pleosporineae</taxon>
        <taxon>Leptosphaeriaceae</taxon>
        <taxon>Plenodomus</taxon>
    </lineage>
</organism>
<evidence type="ECO:0008006" key="3">
    <source>
        <dbReference type="Google" id="ProtNLM"/>
    </source>
</evidence>
<sequence length="479" mass="54945">MDDSTKPSFNFINLKHPDDLKDEEMQLRIRRLAMTEVGKARRRPKTKRERTEFILEFHEPEEKRVAIERFGSTRFDPFGHYPIELDDSARALLTHIFSPDTNHPSQLRGSWYPVSLSSPAAFHNVLANSQNYLFQKMNGYFPSQDDHLALAHRHKALIHANEMMKDTLKHTSDEMIGTVASFLCHLALLGSFGNGDWAKHRNALVRIIGLRGGYDTIDKESLRCTITWVDLIGCFAQDLPPVVPMPHPWLQNSSSRPFSPRPSIPIALLWKQQLPSRLDWITVFDDIVQLISQDRAFNLEQLVLAITSGSWIEPTIYRLLTIRPLHLGHDREHVMEEVCRLGTLLFLAPFWRLLGHSPIWTAAISRNLLHVLMSNMVEWNELKPLLIWVLYFASVETNDLAERSQFLFMLAVLMASMQLREWEGLMDVVKSVLWVEKVFAGTEELIKEEVVQIVGHGGMGTPLVEARLAFLEQYGGNVE</sequence>
<accession>A0A6A7ARZ6</accession>
<protein>
    <recommendedName>
        <fullName evidence="3">Tachykinin family protein</fullName>
    </recommendedName>
</protein>
<dbReference type="PANTHER" id="PTHR37540:SF5">
    <property type="entry name" value="TRANSCRIPTION FACTOR DOMAIN-CONTAINING PROTEIN"/>
    <property type="match status" value="1"/>
</dbReference>